<sequence length="41" mass="4710">MTRRPCCKLWQINQFVLRSRVVAQIFGFIKAVCSKGIVAQI</sequence>
<organism evidence="1 2">
    <name type="scientific">Pistacia atlantica</name>
    <dbReference type="NCBI Taxonomy" id="434234"/>
    <lineage>
        <taxon>Eukaryota</taxon>
        <taxon>Viridiplantae</taxon>
        <taxon>Streptophyta</taxon>
        <taxon>Embryophyta</taxon>
        <taxon>Tracheophyta</taxon>
        <taxon>Spermatophyta</taxon>
        <taxon>Magnoliopsida</taxon>
        <taxon>eudicotyledons</taxon>
        <taxon>Gunneridae</taxon>
        <taxon>Pentapetalae</taxon>
        <taxon>rosids</taxon>
        <taxon>malvids</taxon>
        <taxon>Sapindales</taxon>
        <taxon>Anacardiaceae</taxon>
        <taxon>Pistacia</taxon>
    </lineage>
</organism>
<protein>
    <submittedName>
        <fullName evidence="1">Uncharacterized protein</fullName>
    </submittedName>
</protein>
<reference evidence="2" key="1">
    <citation type="journal article" date="2023" name="G3 (Bethesda)">
        <title>Genome assembly and association tests identify interacting loci associated with vigor, precocity, and sex in interspecific pistachio rootstocks.</title>
        <authorList>
            <person name="Palmer W."/>
            <person name="Jacygrad E."/>
            <person name="Sagayaradj S."/>
            <person name="Cavanaugh K."/>
            <person name="Han R."/>
            <person name="Bertier L."/>
            <person name="Beede B."/>
            <person name="Kafkas S."/>
            <person name="Golino D."/>
            <person name="Preece J."/>
            <person name="Michelmore R."/>
        </authorList>
    </citation>
    <scope>NUCLEOTIDE SEQUENCE [LARGE SCALE GENOMIC DNA]</scope>
</reference>
<accession>A0ACC1A6G5</accession>
<comment type="caution">
    <text evidence="1">The sequence shown here is derived from an EMBL/GenBank/DDBJ whole genome shotgun (WGS) entry which is preliminary data.</text>
</comment>
<name>A0ACC1A6G5_9ROSI</name>
<evidence type="ECO:0000313" key="2">
    <source>
        <dbReference type="Proteomes" id="UP001164250"/>
    </source>
</evidence>
<keyword evidence="2" id="KW-1185">Reference proteome</keyword>
<dbReference type="Proteomes" id="UP001164250">
    <property type="component" value="Chromosome 12"/>
</dbReference>
<gene>
    <name evidence="1" type="ORF">Patl1_10532</name>
</gene>
<proteinExistence type="predicted"/>
<evidence type="ECO:0000313" key="1">
    <source>
        <dbReference type="EMBL" id="KAJ0081824.1"/>
    </source>
</evidence>
<dbReference type="EMBL" id="CM047908">
    <property type="protein sequence ID" value="KAJ0081824.1"/>
    <property type="molecule type" value="Genomic_DNA"/>
</dbReference>